<evidence type="ECO:0000256" key="5">
    <source>
        <dbReference type="PROSITE-ProRule" id="PRU00288"/>
    </source>
</evidence>
<proteinExistence type="predicted"/>
<dbReference type="InterPro" id="IPR038508">
    <property type="entry name" value="ArfGAP_dom_sf"/>
</dbReference>
<dbReference type="GO" id="GO:0005096">
    <property type="term" value="F:GTPase activator activity"/>
    <property type="evidence" value="ECO:0007669"/>
    <property type="project" value="UniProtKB-KW"/>
</dbReference>
<evidence type="ECO:0000259" key="8">
    <source>
        <dbReference type="PROSITE" id="PS50004"/>
    </source>
</evidence>
<dbReference type="SUPFAM" id="SSF57863">
    <property type="entry name" value="ArfGap/RecO-like zinc finger"/>
    <property type="match status" value="1"/>
</dbReference>
<dbReference type="AlphaFoldDB" id="A0AAV3S243"/>
<evidence type="ECO:0000256" key="6">
    <source>
        <dbReference type="SAM" id="MobiDB-lite"/>
    </source>
</evidence>
<dbReference type="FunFam" id="1.10.220.150:FF:000009">
    <property type="entry name" value="stromal membrane-associated protein 1 isoform X1"/>
    <property type="match status" value="1"/>
</dbReference>
<dbReference type="PROSITE" id="PS50004">
    <property type="entry name" value="C2"/>
    <property type="match status" value="1"/>
</dbReference>
<dbReference type="InterPro" id="IPR044518">
    <property type="entry name" value="ARF_GAP_AGD11/12/13"/>
</dbReference>
<dbReference type="PRINTS" id="PR00405">
    <property type="entry name" value="REVINTRACTNG"/>
</dbReference>
<dbReference type="Proteomes" id="UP001454036">
    <property type="component" value="Unassembled WGS sequence"/>
</dbReference>
<dbReference type="EMBL" id="BAABME010014279">
    <property type="protein sequence ID" value="GAA0187035.1"/>
    <property type="molecule type" value="Genomic_DNA"/>
</dbReference>
<feature type="chain" id="PRO_5043875897" evidence="7">
    <location>
        <begin position="20"/>
        <end position="419"/>
    </location>
</feature>
<dbReference type="SMART" id="SM00105">
    <property type="entry name" value="ArfGap"/>
    <property type="match status" value="1"/>
</dbReference>
<evidence type="ECO:0000259" key="9">
    <source>
        <dbReference type="PROSITE" id="PS50115"/>
    </source>
</evidence>
<dbReference type="Pfam" id="PF01412">
    <property type="entry name" value="ArfGap"/>
    <property type="match status" value="1"/>
</dbReference>
<organism evidence="10 11">
    <name type="scientific">Lithospermum erythrorhizon</name>
    <name type="common">Purple gromwell</name>
    <name type="synonym">Lithospermum officinale var. erythrorhizon</name>
    <dbReference type="NCBI Taxonomy" id="34254"/>
    <lineage>
        <taxon>Eukaryota</taxon>
        <taxon>Viridiplantae</taxon>
        <taxon>Streptophyta</taxon>
        <taxon>Embryophyta</taxon>
        <taxon>Tracheophyta</taxon>
        <taxon>Spermatophyta</taxon>
        <taxon>Magnoliopsida</taxon>
        <taxon>eudicotyledons</taxon>
        <taxon>Gunneridae</taxon>
        <taxon>Pentapetalae</taxon>
        <taxon>asterids</taxon>
        <taxon>lamiids</taxon>
        <taxon>Boraginales</taxon>
        <taxon>Boraginaceae</taxon>
        <taxon>Boraginoideae</taxon>
        <taxon>Lithospermeae</taxon>
        <taxon>Lithospermum</taxon>
    </lineage>
</organism>
<name>A0AAV3S243_LITER</name>
<dbReference type="InterPro" id="IPR037278">
    <property type="entry name" value="ARFGAP/RecO"/>
</dbReference>
<accession>A0AAV3S243</accession>
<feature type="region of interest" description="Disordered" evidence="6">
    <location>
        <begin position="159"/>
        <end position="179"/>
    </location>
</feature>
<dbReference type="Gene3D" id="1.10.220.150">
    <property type="entry name" value="Arf GTPase activating protein"/>
    <property type="match status" value="1"/>
</dbReference>
<dbReference type="GO" id="GO:0008270">
    <property type="term" value="F:zinc ion binding"/>
    <property type="evidence" value="ECO:0007669"/>
    <property type="project" value="UniProtKB-KW"/>
</dbReference>
<evidence type="ECO:0000256" key="1">
    <source>
        <dbReference type="ARBA" id="ARBA00022468"/>
    </source>
</evidence>
<keyword evidence="1" id="KW-0343">GTPase activation</keyword>
<keyword evidence="4" id="KW-0862">Zinc</keyword>
<dbReference type="Pfam" id="PF00168">
    <property type="entry name" value="C2"/>
    <property type="match status" value="1"/>
</dbReference>
<evidence type="ECO:0000256" key="2">
    <source>
        <dbReference type="ARBA" id="ARBA00022723"/>
    </source>
</evidence>
<dbReference type="Gene3D" id="2.60.40.150">
    <property type="entry name" value="C2 domain"/>
    <property type="match status" value="1"/>
</dbReference>
<dbReference type="SUPFAM" id="SSF49562">
    <property type="entry name" value="C2 domain (Calcium/lipid-binding domain, CaLB)"/>
    <property type="match status" value="1"/>
</dbReference>
<evidence type="ECO:0000313" key="10">
    <source>
        <dbReference type="EMBL" id="GAA0187035.1"/>
    </source>
</evidence>
<dbReference type="InterPro" id="IPR001164">
    <property type="entry name" value="ArfGAP_dom"/>
</dbReference>
<dbReference type="SMART" id="SM00239">
    <property type="entry name" value="C2"/>
    <property type="match status" value="1"/>
</dbReference>
<reference evidence="10 11" key="1">
    <citation type="submission" date="2024-01" db="EMBL/GenBank/DDBJ databases">
        <title>The complete chloroplast genome sequence of Lithospermum erythrorhizon: insights into the phylogenetic relationship among Boraginaceae species and the maternal lineages of purple gromwells.</title>
        <authorList>
            <person name="Okada T."/>
            <person name="Watanabe K."/>
        </authorList>
    </citation>
    <scope>NUCLEOTIDE SEQUENCE [LARGE SCALE GENOMIC DNA]</scope>
</reference>
<feature type="domain" description="Arf-GAP" evidence="9">
    <location>
        <begin position="42"/>
        <end position="164"/>
    </location>
</feature>
<dbReference type="PANTHER" id="PTHR46220">
    <property type="entry name" value="ADP-RIBOSYLATION FACTOR GTPASE-ACTIVATING PROTEIN AGD12"/>
    <property type="match status" value="1"/>
</dbReference>
<dbReference type="InterPro" id="IPR035892">
    <property type="entry name" value="C2_domain_sf"/>
</dbReference>
<dbReference type="InterPro" id="IPR000008">
    <property type="entry name" value="C2_dom"/>
</dbReference>
<comment type="caution">
    <text evidence="10">The sequence shown here is derived from an EMBL/GenBank/DDBJ whole genome shotgun (WGS) entry which is preliminary data.</text>
</comment>
<evidence type="ECO:0000256" key="7">
    <source>
        <dbReference type="SAM" id="SignalP"/>
    </source>
</evidence>
<evidence type="ECO:0000256" key="3">
    <source>
        <dbReference type="ARBA" id="ARBA00022771"/>
    </source>
</evidence>
<dbReference type="CDD" id="cd08204">
    <property type="entry name" value="ArfGap"/>
    <property type="match status" value="1"/>
</dbReference>
<protein>
    <submittedName>
        <fullName evidence="10">GTPase-activating protein</fullName>
    </submittedName>
</protein>
<dbReference type="GO" id="GO:0005543">
    <property type="term" value="F:phospholipid binding"/>
    <property type="evidence" value="ECO:0007669"/>
    <property type="project" value="InterPro"/>
</dbReference>
<feature type="compositionally biased region" description="Polar residues" evidence="6">
    <location>
        <begin position="169"/>
        <end position="179"/>
    </location>
</feature>
<keyword evidence="11" id="KW-1185">Reference proteome</keyword>
<keyword evidence="7" id="KW-0732">Signal</keyword>
<evidence type="ECO:0000256" key="4">
    <source>
        <dbReference type="ARBA" id="ARBA00022833"/>
    </source>
</evidence>
<dbReference type="PANTHER" id="PTHR46220:SF2">
    <property type="entry name" value="ADP-RIBOSYLATION FACTOR GTPASE-ACTIVATING PROTEIN AGD11-RELATED"/>
    <property type="match status" value="1"/>
</dbReference>
<keyword evidence="3 5" id="KW-0863">Zinc-finger</keyword>
<feature type="signal peptide" evidence="7">
    <location>
        <begin position="1"/>
        <end position="19"/>
    </location>
</feature>
<evidence type="ECO:0000313" key="11">
    <source>
        <dbReference type="Proteomes" id="UP001454036"/>
    </source>
</evidence>
<sequence>MENACLFFALGCCIYDILQMENSSCDGPQPTKEPADTSHCPKVRLVKLLSEGGNDICADCGSPDPKWVSFNLGVFICIKCSGVHRSLGVHISKVLSVNLDDWTSEQVDILMELGGNRVVNMKFEACLPENFDKPKLDASIEERTDFIRKKYEQQQFVHSDSSPACPLPTSRSGSENTYNSMDMRHKKHTVQRIHDKVHSLRHSWKRSGNKGPKKSHSMAGMVEFLGLIKVNVVRGTNLVVRDMTSSDPYVVLSLGNQTLKTRVIKKNLNPVWNEQLMLSIPENIPPLKIRVYDKDTFSTDDFMGEAEVDIQPLVVAARTSEPSAAFYDHQSTTMPLTDTCNEITDHDCKSNENGGDNDGEDNDNDNNSCSICSSNNNPVKDSGVITLEDGSVKQEITLKLERVESGELEIELECVALTQ</sequence>
<feature type="domain" description="C2" evidence="8">
    <location>
        <begin position="206"/>
        <end position="323"/>
    </location>
</feature>
<dbReference type="PROSITE" id="PS50115">
    <property type="entry name" value="ARFGAP"/>
    <property type="match status" value="1"/>
</dbReference>
<gene>
    <name evidence="10" type="ORF">LIER_34323</name>
</gene>
<keyword evidence="2" id="KW-0479">Metal-binding</keyword>